<keyword evidence="5" id="KW-0862">Zinc</keyword>
<keyword evidence="4 9" id="KW-0863">Zinc-finger</keyword>
<evidence type="ECO:0000256" key="6">
    <source>
        <dbReference type="ARBA" id="ARBA00023015"/>
    </source>
</evidence>
<keyword evidence="12" id="KW-1185">Reference proteome</keyword>
<keyword evidence="2" id="KW-0479">Metal-binding</keyword>
<keyword evidence="8" id="KW-0539">Nucleus</keyword>
<proteinExistence type="predicted"/>
<dbReference type="PROSITE" id="PS50157">
    <property type="entry name" value="ZINC_FINGER_C2H2_2"/>
    <property type="match status" value="2"/>
</dbReference>
<dbReference type="InterPro" id="IPR013087">
    <property type="entry name" value="Znf_C2H2_type"/>
</dbReference>
<dbReference type="PROSITE" id="PS00028">
    <property type="entry name" value="ZINC_FINGER_C2H2_1"/>
    <property type="match status" value="2"/>
</dbReference>
<feature type="non-terminal residue" evidence="11">
    <location>
        <position position="1"/>
    </location>
</feature>
<evidence type="ECO:0000313" key="12">
    <source>
        <dbReference type="Proteomes" id="UP000563060"/>
    </source>
</evidence>
<evidence type="ECO:0000256" key="8">
    <source>
        <dbReference type="ARBA" id="ARBA00023242"/>
    </source>
</evidence>
<dbReference type="Gene3D" id="3.30.160.60">
    <property type="entry name" value="Classic Zinc Finger"/>
    <property type="match status" value="2"/>
</dbReference>
<gene>
    <name evidence="11" type="primary">Znf526_1</name>
    <name evidence="11" type="ORF">FREGRA_R15500</name>
</gene>
<comment type="caution">
    <text evidence="11">The sequence shown here is derived from an EMBL/GenBank/DDBJ whole genome shotgun (WGS) entry which is preliminary data.</text>
</comment>
<feature type="domain" description="C2H2-type" evidence="10">
    <location>
        <begin position="7"/>
        <end position="34"/>
    </location>
</feature>
<dbReference type="PANTHER" id="PTHR24394:SF29">
    <property type="entry name" value="MYONEURIN"/>
    <property type="match status" value="1"/>
</dbReference>
<sequence length="68" mass="7712">HTGERPFQCSICGKTFASRANLLRHHLTHTGERPYECDVCRKRFTQSSNLRQHRRLHAGSGAAATRPP</sequence>
<evidence type="ECO:0000256" key="5">
    <source>
        <dbReference type="ARBA" id="ARBA00022833"/>
    </source>
</evidence>
<protein>
    <submittedName>
        <fullName evidence="11">ZN526 protein</fullName>
    </submittedName>
</protein>
<dbReference type="GO" id="GO:0005634">
    <property type="term" value="C:nucleus"/>
    <property type="evidence" value="ECO:0007669"/>
    <property type="project" value="UniProtKB-SubCell"/>
</dbReference>
<dbReference type="SUPFAM" id="SSF57667">
    <property type="entry name" value="beta-beta-alpha zinc fingers"/>
    <property type="match status" value="1"/>
</dbReference>
<dbReference type="GO" id="GO:0000981">
    <property type="term" value="F:DNA-binding transcription factor activity, RNA polymerase II-specific"/>
    <property type="evidence" value="ECO:0007669"/>
    <property type="project" value="TreeGrafter"/>
</dbReference>
<comment type="subcellular location">
    <subcellularLocation>
        <location evidence="1">Nucleus</location>
    </subcellularLocation>
</comment>
<evidence type="ECO:0000256" key="3">
    <source>
        <dbReference type="ARBA" id="ARBA00022737"/>
    </source>
</evidence>
<keyword evidence="7" id="KW-0804">Transcription</keyword>
<dbReference type="EMBL" id="VZZT01015734">
    <property type="protein sequence ID" value="NXW12201.1"/>
    <property type="molecule type" value="Genomic_DNA"/>
</dbReference>
<dbReference type="Proteomes" id="UP000563060">
    <property type="component" value="Unassembled WGS sequence"/>
</dbReference>
<evidence type="ECO:0000256" key="2">
    <source>
        <dbReference type="ARBA" id="ARBA00022723"/>
    </source>
</evidence>
<organism evidence="11 12">
    <name type="scientific">Fregetta grallaria</name>
    <name type="common">White-bellied storm-petrel</name>
    <name type="synonym">Procellaria grallaria</name>
    <dbReference type="NCBI Taxonomy" id="79628"/>
    <lineage>
        <taxon>Eukaryota</taxon>
        <taxon>Metazoa</taxon>
        <taxon>Chordata</taxon>
        <taxon>Craniata</taxon>
        <taxon>Vertebrata</taxon>
        <taxon>Euteleostomi</taxon>
        <taxon>Archelosauria</taxon>
        <taxon>Archosauria</taxon>
        <taxon>Dinosauria</taxon>
        <taxon>Saurischia</taxon>
        <taxon>Theropoda</taxon>
        <taxon>Coelurosauria</taxon>
        <taxon>Aves</taxon>
        <taxon>Neognathae</taxon>
        <taxon>Neoaves</taxon>
        <taxon>Aequornithes</taxon>
        <taxon>Procellariiformes</taxon>
        <taxon>Hydrobatidae</taxon>
        <taxon>Fregetta</taxon>
    </lineage>
</organism>
<dbReference type="SMART" id="SM00355">
    <property type="entry name" value="ZnF_C2H2"/>
    <property type="match status" value="2"/>
</dbReference>
<evidence type="ECO:0000313" key="11">
    <source>
        <dbReference type="EMBL" id="NXW12201.1"/>
    </source>
</evidence>
<evidence type="ECO:0000256" key="4">
    <source>
        <dbReference type="ARBA" id="ARBA00022771"/>
    </source>
</evidence>
<keyword evidence="3" id="KW-0677">Repeat</keyword>
<dbReference type="AlphaFoldDB" id="A0A7L3ZG63"/>
<dbReference type="FunFam" id="3.30.160.60:FF:003493">
    <property type="match status" value="1"/>
</dbReference>
<name>A0A7L3ZG63_FREGA</name>
<dbReference type="PANTHER" id="PTHR24394">
    <property type="entry name" value="ZINC FINGER PROTEIN"/>
    <property type="match status" value="1"/>
</dbReference>
<keyword evidence="6" id="KW-0805">Transcription regulation</keyword>
<dbReference type="InterPro" id="IPR036236">
    <property type="entry name" value="Znf_C2H2_sf"/>
</dbReference>
<evidence type="ECO:0000256" key="1">
    <source>
        <dbReference type="ARBA" id="ARBA00004123"/>
    </source>
</evidence>
<dbReference type="GO" id="GO:0008270">
    <property type="term" value="F:zinc ion binding"/>
    <property type="evidence" value="ECO:0007669"/>
    <property type="project" value="UniProtKB-KW"/>
</dbReference>
<evidence type="ECO:0000259" key="10">
    <source>
        <dbReference type="PROSITE" id="PS50157"/>
    </source>
</evidence>
<feature type="domain" description="C2H2-type" evidence="10">
    <location>
        <begin position="35"/>
        <end position="62"/>
    </location>
</feature>
<accession>A0A7L3ZG63</accession>
<feature type="non-terminal residue" evidence="11">
    <location>
        <position position="68"/>
    </location>
</feature>
<dbReference type="Pfam" id="PF00096">
    <property type="entry name" value="zf-C2H2"/>
    <property type="match status" value="2"/>
</dbReference>
<dbReference type="FunFam" id="3.30.160.60:FF:001289">
    <property type="entry name" value="Zinc finger protein 574"/>
    <property type="match status" value="1"/>
</dbReference>
<reference evidence="11 12" key="1">
    <citation type="submission" date="2019-09" db="EMBL/GenBank/DDBJ databases">
        <title>Bird 10,000 Genomes (B10K) Project - Family phase.</title>
        <authorList>
            <person name="Zhang G."/>
        </authorList>
    </citation>
    <scope>NUCLEOTIDE SEQUENCE [LARGE SCALE GENOMIC DNA]</scope>
    <source>
        <strain evidence="11">B10K-DU-006-09</strain>
        <tissue evidence="11">Muscle</tissue>
    </source>
</reference>
<evidence type="ECO:0000256" key="9">
    <source>
        <dbReference type="PROSITE-ProRule" id="PRU00042"/>
    </source>
</evidence>
<evidence type="ECO:0000256" key="7">
    <source>
        <dbReference type="ARBA" id="ARBA00023163"/>
    </source>
</evidence>